<reference evidence="1 2" key="1">
    <citation type="journal article" date="2007" name="Proc. Natl. Acad. Sci. U.S.A.">
        <title>The genome of Syntrophus aciditrophicus: life at the thermodynamic limit of microbial growth.</title>
        <authorList>
            <person name="McInerney M.J."/>
            <person name="Rohlin L."/>
            <person name="Mouttaki H."/>
            <person name="Kim U."/>
            <person name="Krupp R.S."/>
            <person name="Rios-Hernandez L."/>
            <person name="Sieber J."/>
            <person name="Struchtemeyer C.G."/>
            <person name="Bhattacharyya A."/>
            <person name="Campbell J.W."/>
            <person name="Gunsalus R.P."/>
        </authorList>
    </citation>
    <scope>NUCLEOTIDE SEQUENCE [LARGE SCALE GENOMIC DNA]</scope>
    <source>
        <strain evidence="1 2">SB</strain>
    </source>
</reference>
<sequence>MRFAAEVDPIRGMEIQRDLLYKFSSRHGYFNGLFEKYGIYNEFNVSYNESKVRQYFESKLSARIYNSF</sequence>
<dbReference type="EMBL" id="CP000252">
    <property type="protein sequence ID" value="ABC76812.1"/>
    <property type="molecule type" value="Genomic_DNA"/>
</dbReference>
<protein>
    <submittedName>
        <fullName evidence="1">Hypothetical cytosolic protein</fullName>
    </submittedName>
</protein>
<dbReference type="Proteomes" id="UP000001933">
    <property type="component" value="Chromosome"/>
</dbReference>
<dbReference type="HOGENOM" id="CLU_2792498_0_0_7"/>
<dbReference type="KEGG" id="sat:SYN_02725"/>
<proteinExistence type="predicted"/>
<dbReference type="STRING" id="56780.SYN_02725"/>
<accession>Q2LRU9</accession>
<evidence type="ECO:0000313" key="2">
    <source>
        <dbReference type="Proteomes" id="UP000001933"/>
    </source>
</evidence>
<dbReference type="InParanoid" id="Q2LRU9"/>
<dbReference type="AlphaFoldDB" id="Q2LRU9"/>
<organism evidence="1 2">
    <name type="scientific">Syntrophus aciditrophicus (strain SB)</name>
    <dbReference type="NCBI Taxonomy" id="56780"/>
    <lineage>
        <taxon>Bacteria</taxon>
        <taxon>Pseudomonadati</taxon>
        <taxon>Thermodesulfobacteriota</taxon>
        <taxon>Syntrophia</taxon>
        <taxon>Syntrophales</taxon>
        <taxon>Syntrophaceae</taxon>
        <taxon>Syntrophus</taxon>
    </lineage>
</organism>
<name>Q2LRU9_SYNAS</name>
<keyword evidence="2" id="KW-1185">Reference proteome</keyword>
<evidence type="ECO:0000313" key="1">
    <source>
        <dbReference type="EMBL" id="ABC76812.1"/>
    </source>
</evidence>
<gene>
    <name evidence="1" type="ORF">SYN_02725</name>
</gene>